<organism evidence="7 8">
    <name type="scientific">Agrilus planipennis</name>
    <name type="common">Emerald ash borer</name>
    <name type="synonym">Agrilus marcopoli</name>
    <dbReference type="NCBI Taxonomy" id="224129"/>
    <lineage>
        <taxon>Eukaryota</taxon>
        <taxon>Metazoa</taxon>
        <taxon>Ecdysozoa</taxon>
        <taxon>Arthropoda</taxon>
        <taxon>Hexapoda</taxon>
        <taxon>Insecta</taxon>
        <taxon>Pterygota</taxon>
        <taxon>Neoptera</taxon>
        <taxon>Endopterygota</taxon>
        <taxon>Coleoptera</taxon>
        <taxon>Polyphaga</taxon>
        <taxon>Elateriformia</taxon>
        <taxon>Buprestoidea</taxon>
        <taxon>Buprestidae</taxon>
        <taxon>Agrilinae</taxon>
        <taxon>Agrilus</taxon>
    </lineage>
</organism>
<dbReference type="GO" id="GO:0003746">
    <property type="term" value="F:translation elongation factor activity"/>
    <property type="evidence" value="ECO:0007669"/>
    <property type="project" value="UniProtKB-KW"/>
</dbReference>
<dbReference type="RefSeq" id="XP_018322704.1">
    <property type="nucleotide sequence ID" value="XM_018467202.1"/>
</dbReference>
<reference evidence="8" key="1">
    <citation type="submission" date="2025-08" db="UniProtKB">
        <authorList>
            <consortium name="RefSeq"/>
        </authorList>
    </citation>
    <scope>IDENTIFICATION</scope>
    <source>
        <tissue evidence="8">Entire body</tissue>
    </source>
</reference>
<feature type="domain" description="Elongation factor 1 beta central acidic region eukaryote" evidence="6">
    <location>
        <begin position="144"/>
        <end position="171"/>
    </location>
</feature>
<comment type="similarity">
    <text evidence="1 4">Belongs to the EF-1-beta/EF-1-delta family.</text>
</comment>
<dbReference type="Gene3D" id="3.30.70.60">
    <property type="match status" value="1"/>
</dbReference>
<accession>A0A1W4WFJ9</accession>
<dbReference type="InterPro" id="IPR049720">
    <property type="entry name" value="EF1B_bsu/dsu"/>
</dbReference>
<dbReference type="KEGG" id="apln:108735293"/>
<keyword evidence="3 4" id="KW-0648">Protein biosynthesis</keyword>
<evidence type="ECO:0000256" key="4">
    <source>
        <dbReference type="RuleBase" id="RU003791"/>
    </source>
</evidence>
<dbReference type="GO" id="GO:0005829">
    <property type="term" value="C:cytosol"/>
    <property type="evidence" value="ECO:0007669"/>
    <property type="project" value="TreeGrafter"/>
</dbReference>
<dbReference type="PANTHER" id="PTHR11595">
    <property type="entry name" value="EF-HAND AND COILED-COIL DOMAIN-CONTAINING FAMILY MEMBER"/>
    <property type="match status" value="1"/>
</dbReference>
<dbReference type="InterPro" id="IPR018940">
    <property type="entry name" value="EF-1_beta_acid_region_euk"/>
</dbReference>
<evidence type="ECO:0000313" key="8">
    <source>
        <dbReference type="RefSeq" id="XP_018322704.1"/>
    </source>
</evidence>
<dbReference type="CTD" id="34363"/>
<dbReference type="FunCoup" id="A0A1W4WFJ9">
    <property type="interactions" value="163"/>
</dbReference>
<dbReference type="CDD" id="cd00292">
    <property type="entry name" value="EF1B"/>
    <property type="match status" value="1"/>
</dbReference>
<dbReference type="GO" id="GO:0005085">
    <property type="term" value="F:guanyl-nucleotide exchange factor activity"/>
    <property type="evidence" value="ECO:0007669"/>
    <property type="project" value="TreeGrafter"/>
</dbReference>
<keyword evidence="2 4" id="KW-0251">Elongation factor</keyword>
<dbReference type="InterPro" id="IPR014717">
    <property type="entry name" value="Transl_elong_EF1B/ribsomal_bS6"/>
</dbReference>
<evidence type="ECO:0000259" key="5">
    <source>
        <dbReference type="SMART" id="SM00888"/>
    </source>
</evidence>
<dbReference type="SMART" id="SM00888">
    <property type="entry name" value="EF1_GNE"/>
    <property type="match status" value="1"/>
</dbReference>
<dbReference type="InterPro" id="IPR036219">
    <property type="entry name" value="eEF-1beta-like_sf"/>
</dbReference>
<dbReference type="Proteomes" id="UP000192223">
    <property type="component" value="Unplaced"/>
</dbReference>
<dbReference type="Pfam" id="PF10587">
    <property type="entry name" value="EF-1_beta_acid"/>
    <property type="match status" value="1"/>
</dbReference>
<evidence type="ECO:0000256" key="3">
    <source>
        <dbReference type="ARBA" id="ARBA00022917"/>
    </source>
</evidence>
<dbReference type="SUPFAM" id="SSF54984">
    <property type="entry name" value="eEF-1beta-like"/>
    <property type="match status" value="1"/>
</dbReference>
<dbReference type="FunFam" id="3.30.70.60:FF:000001">
    <property type="entry name" value="Elongation factor 1-beta 1 like"/>
    <property type="match status" value="1"/>
</dbReference>
<sequence length="266" mass="30186">MALVAALSQEKFWFDKSKYDDAEAAYYQKSAQVINTPLANEVAKARQQLLEIRNQFPDPLQLPTPTSAPIDTSALKFFEKKMVEFHNVISNFESRFNAIESRLIGLENTLKQTPSECKLSSNVKPVSIPSKVESKKDADDDVDLFGSDSEEENEEAVKIREERLAAYNAKKSKKPQLIAKSNIILDIKPWDDETDMKKMEEEVRKIETDGLIWGAAKLVPLAYGIHKLQISCVVEDDKVSVDWLQEEIEKLEDYVQSIDIAAFNKV</sequence>
<evidence type="ECO:0000256" key="1">
    <source>
        <dbReference type="ARBA" id="ARBA00007411"/>
    </source>
</evidence>
<protein>
    <submittedName>
        <fullName evidence="8">Probable elongation factor 1-delta isoform X1</fullName>
    </submittedName>
</protein>
<evidence type="ECO:0000256" key="2">
    <source>
        <dbReference type="ARBA" id="ARBA00022768"/>
    </source>
</evidence>
<dbReference type="Pfam" id="PF00736">
    <property type="entry name" value="EF1_GNE"/>
    <property type="match status" value="1"/>
</dbReference>
<dbReference type="AlphaFoldDB" id="A0A1W4WFJ9"/>
<dbReference type="GeneID" id="108735293"/>
<dbReference type="OrthoDB" id="331763at2759"/>
<evidence type="ECO:0000313" key="7">
    <source>
        <dbReference type="Proteomes" id="UP000192223"/>
    </source>
</evidence>
<keyword evidence="7" id="KW-1185">Reference proteome</keyword>
<dbReference type="InterPro" id="IPR014038">
    <property type="entry name" value="EF1B_bsu/dsu_GNE"/>
</dbReference>
<evidence type="ECO:0000259" key="6">
    <source>
        <dbReference type="SMART" id="SM01182"/>
    </source>
</evidence>
<feature type="domain" description="Translation elongation factor EF1B beta/delta subunit guanine nucleotide exchange" evidence="5">
    <location>
        <begin position="180"/>
        <end position="266"/>
    </location>
</feature>
<gene>
    <name evidence="8" type="primary">LOC108735293</name>
</gene>
<dbReference type="PANTHER" id="PTHR11595:SF26">
    <property type="entry name" value="ELONGATION FACTOR 1-DELTA"/>
    <property type="match status" value="1"/>
</dbReference>
<dbReference type="SMART" id="SM01182">
    <property type="entry name" value="EF-1_beta_acid"/>
    <property type="match status" value="1"/>
</dbReference>
<dbReference type="InParanoid" id="A0A1W4WFJ9"/>
<name>A0A1W4WFJ9_AGRPL</name>
<dbReference type="GO" id="GO:0005853">
    <property type="term" value="C:eukaryotic translation elongation factor 1 complex"/>
    <property type="evidence" value="ECO:0007669"/>
    <property type="project" value="InterPro"/>
</dbReference>
<dbReference type="PROSITE" id="PS00825">
    <property type="entry name" value="EF1BD_2"/>
    <property type="match status" value="1"/>
</dbReference>
<dbReference type="InterPro" id="IPR001326">
    <property type="entry name" value="Transl_elong_EF1B_B/D_CS"/>
</dbReference>
<dbReference type="STRING" id="224129.A0A1W4WFJ9"/>
<proteinExistence type="inferred from homology"/>